<dbReference type="PANTHER" id="PTHR30572">
    <property type="entry name" value="MEMBRANE COMPONENT OF TRANSPORTER-RELATED"/>
    <property type="match status" value="1"/>
</dbReference>
<feature type="transmembrane region" description="Helical" evidence="7">
    <location>
        <begin position="460"/>
        <end position="480"/>
    </location>
</feature>
<feature type="domain" description="ABC3 transporter permease C-terminal" evidence="8">
    <location>
        <begin position="373"/>
        <end position="488"/>
    </location>
</feature>
<dbReference type="GO" id="GO:0005886">
    <property type="term" value="C:plasma membrane"/>
    <property type="evidence" value="ECO:0007669"/>
    <property type="project" value="UniProtKB-SubCell"/>
</dbReference>
<dbReference type="InterPro" id="IPR047928">
    <property type="entry name" value="Perm_prefix_1"/>
</dbReference>
<evidence type="ECO:0000259" key="9">
    <source>
        <dbReference type="Pfam" id="PF12704"/>
    </source>
</evidence>
<dbReference type="Pfam" id="PF12704">
    <property type="entry name" value="MacB_PCD"/>
    <property type="match status" value="2"/>
</dbReference>
<evidence type="ECO:0000256" key="4">
    <source>
        <dbReference type="ARBA" id="ARBA00022989"/>
    </source>
</evidence>
<comment type="similarity">
    <text evidence="6">Belongs to the ABC-4 integral membrane protein family.</text>
</comment>
<dbReference type="InterPro" id="IPR050250">
    <property type="entry name" value="Macrolide_Exporter_MacB"/>
</dbReference>
<feature type="domain" description="MacB-like periplasmic core" evidence="9">
    <location>
        <begin position="85"/>
        <end position="329"/>
    </location>
</feature>
<proteinExistence type="inferred from homology"/>
<evidence type="ECO:0000313" key="10">
    <source>
        <dbReference type="EMBL" id="QOY86771.1"/>
    </source>
</evidence>
<dbReference type="AlphaFoldDB" id="A0A7S7NN95"/>
<keyword evidence="4 7" id="KW-1133">Transmembrane helix</keyword>
<dbReference type="InterPro" id="IPR025857">
    <property type="entry name" value="MacB_PCD"/>
</dbReference>
<keyword evidence="2" id="KW-1003">Cell membrane</keyword>
<evidence type="ECO:0000256" key="5">
    <source>
        <dbReference type="ARBA" id="ARBA00023136"/>
    </source>
</evidence>
<evidence type="ECO:0000256" key="3">
    <source>
        <dbReference type="ARBA" id="ARBA00022692"/>
    </source>
</evidence>
<dbReference type="PANTHER" id="PTHR30572:SF4">
    <property type="entry name" value="ABC TRANSPORTER PERMEASE YTRF"/>
    <property type="match status" value="1"/>
</dbReference>
<feature type="domain" description="MacB-like periplasmic core" evidence="9">
    <location>
        <begin position="520"/>
        <end position="715"/>
    </location>
</feature>
<accession>A0A7S7NN95</accession>
<dbReference type="EMBL" id="CP063849">
    <property type="protein sequence ID" value="QOY86771.1"/>
    <property type="molecule type" value="Genomic_DNA"/>
</dbReference>
<comment type="subcellular location">
    <subcellularLocation>
        <location evidence="1">Cell membrane</location>
        <topology evidence="1">Multi-pass membrane protein</topology>
    </subcellularLocation>
</comment>
<feature type="transmembrane region" description="Helical" evidence="7">
    <location>
        <begin position="815"/>
        <end position="832"/>
    </location>
</feature>
<protein>
    <submittedName>
        <fullName evidence="10">ABC transporter permease</fullName>
    </submittedName>
</protein>
<organism evidence="10 11">
    <name type="scientific">Paludibaculum fermentans</name>
    <dbReference type="NCBI Taxonomy" id="1473598"/>
    <lineage>
        <taxon>Bacteria</taxon>
        <taxon>Pseudomonadati</taxon>
        <taxon>Acidobacteriota</taxon>
        <taxon>Terriglobia</taxon>
        <taxon>Bryobacterales</taxon>
        <taxon>Bryobacteraceae</taxon>
        <taxon>Paludibaculum</taxon>
    </lineage>
</organism>
<evidence type="ECO:0000256" key="1">
    <source>
        <dbReference type="ARBA" id="ARBA00004651"/>
    </source>
</evidence>
<dbReference type="GO" id="GO:0022857">
    <property type="term" value="F:transmembrane transporter activity"/>
    <property type="evidence" value="ECO:0007669"/>
    <property type="project" value="TreeGrafter"/>
</dbReference>
<dbReference type="KEGG" id="pfer:IRI77_28905"/>
<evidence type="ECO:0000259" key="8">
    <source>
        <dbReference type="Pfam" id="PF02687"/>
    </source>
</evidence>
<gene>
    <name evidence="10" type="ORF">IRI77_28905</name>
</gene>
<dbReference type="InterPro" id="IPR017800">
    <property type="entry name" value="ADOP"/>
</dbReference>
<evidence type="ECO:0000256" key="6">
    <source>
        <dbReference type="ARBA" id="ARBA00038076"/>
    </source>
</evidence>
<feature type="transmembrane region" description="Helical" evidence="7">
    <location>
        <begin position="514"/>
        <end position="533"/>
    </location>
</feature>
<evidence type="ECO:0000256" key="2">
    <source>
        <dbReference type="ARBA" id="ARBA00022475"/>
    </source>
</evidence>
<name>A0A7S7NN95_PALFE</name>
<dbReference type="InterPro" id="IPR003838">
    <property type="entry name" value="ABC3_permease_C"/>
</dbReference>
<feature type="domain" description="ABC3 transporter permease C-terminal" evidence="8">
    <location>
        <begin position="766"/>
        <end position="879"/>
    </location>
</feature>
<sequence>MQLPWNRKESELEREVRYHLEALAEGFERQGLSPAEAMLRARREFGGVELYKEQCRDERRWQPLAQLWQDLSFGARMMRKAPAVTASAVLSLALGIGATTAILSLMDAVLWRTLAVPQPEQLTEILWQSKGRPEGIYQNSNGSMYRDGAIHVADFFSRSAFDAFRTRLQRANVAAHLNPDDVSTSYAGVTSVARLRAVTGNFFAMLQVQPMAGRLLQPADDRAEAPLTVVVTHTFWGTNLRSDARAVGRVLRINNRSYTIAGVLPPRFGGIAAGDSTDLYTTIEHAPAVLEPDSSERKGASDPMTWYLQLLARRAPDVAPEALAPEMDALFRGTWAAQPKNVESAPAIRLQEASGGIGSLRRDFGNPLAMLLVLVGFVLLTACANIMNLMLARADSRRREVALRVSLGCSRARLMRQFFTESALLAALGGVLSIGVAYATANFAVTLMPGDLRLNIDVDLRVILATLAVTAVTTLAFGLYPAWRAVHLDAAPALKEGSGASGGVRHTWIAPGKIMVLAQVAFSVLLVAAGAAFTAHLRKIVTSDTGFERTRILMFDLRPGESGYHEEKLRQFYIQLEQRLREVPGVESTGLARIRPMKGGGYWDDIRIAGHPKPVSTAVNLVTSGYFDALGVKVIAGRAFTRQDVLSQAKVAVVSEDFGKELGRSPLGLTFQMDGKPIEIVGVAARARYSRLTAQPNVLYLPHTLNHDTTTVLVRTSIPPLQVMGGVRKLVADLDANLPIVKAVTMQEQIATTLRRERLFAWLCGAFGVLALVLCMVGLYGVMAYATSRRRQEIGIRMALGASPGRLLRQVIREGVGVAMAGCVIGTPMAWWAARRYVDYKRLGMEPLDPVIVAWAAGALAISALLAVLGPAIRAASSDPIQALREG</sequence>
<feature type="transmembrane region" description="Helical" evidence="7">
    <location>
        <begin position="368"/>
        <end position="391"/>
    </location>
</feature>
<dbReference type="NCBIfam" id="NF038403">
    <property type="entry name" value="perm_prefix_1"/>
    <property type="match status" value="1"/>
</dbReference>
<feature type="transmembrane region" description="Helical" evidence="7">
    <location>
        <begin position="423"/>
        <end position="448"/>
    </location>
</feature>
<dbReference type="NCBIfam" id="TIGR03434">
    <property type="entry name" value="ADOP"/>
    <property type="match status" value="1"/>
</dbReference>
<dbReference type="RefSeq" id="WP_194448440.1">
    <property type="nucleotide sequence ID" value="NZ_CP063849.1"/>
</dbReference>
<reference evidence="10 11" key="1">
    <citation type="submission" date="2020-10" db="EMBL/GenBank/DDBJ databases">
        <title>Complete genome sequence of Paludibaculum fermentans P105T, a facultatively anaerobic acidobacterium capable of dissimilatory Fe(III) reduction.</title>
        <authorList>
            <person name="Dedysh S.N."/>
            <person name="Beletsky A.V."/>
            <person name="Kulichevskaya I.S."/>
            <person name="Mardanov A.V."/>
            <person name="Ravin N.V."/>
        </authorList>
    </citation>
    <scope>NUCLEOTIDE SEQUENCE [LARGE SCALE GENOMIC DNA]</scope>
    <source>
        <strain evidence="10 11">P105</strain>
    </source>
</reference>
<evidence type="ECO:0000256" key="7">
    <source>
        <dbReference type="SAM" id="Phobius"/>
    </source>
</evidence>
<feature type="transmembrane region" description="Helical" evidence="7">
    <location>
        <begin position="86"/>
        <end position="111"/>
    </location>
</feature>
<keyword evidence="3 7" id="KW-0812">Transmembrane</keyword>
<dbReference type="Proteomes" id="UP000593892">
    <property type="component" value="Chromosome"/>
</dbReference>
<dbReference type="Pfam" id="PF02687">
    <property type="entry name" value="FtsX"/>
    <property type="match status" value="2"/>
</dbReference>
<keyword evidence="11" id="KW-1185">Reference proteome</keyword>
<feature type="transmembrane region" description="Helical" evidence="7">
    <location>
        <begin position="759"/>
        <end position="782"/>
    </location>
</feature>
<keyword evidence="5 7" id="KW-0472">Membrane</keyword>
<feature type="transmembrane region" description="Helical" evidence="7">
    <location>
        <begin position="852"/>
        <end position="873"/>
    </location>
</feature>
<evidence type="ECO:0000313" key="11">
    <source>
        <dbReference type="Proteomes" id="UP000593892"/>
    </source>
</evidence>